<comment type="subcellular location">
    <subcellularLocation>
        <location evidence="2">Membrane</location>
        <topology evidence="2">Multi-pass membrane protein</topology>
    </subcellularLocation>
</comment>
<evidence type="ECO:0000256" key="14">
    <source>
        <dbReference type="ARBA" id="ARBA00023209"/>
    </source>
</evidence>
<feature type="region of interest" description="Disordered" evidence="17">
    <location>
        <begin position="1"/>
        <end position="35"/>
    </location>
</feature>
<dbReference type="GO" id="GO:0004605">
    <property type="term" value="F:phosphatidate cytidylyltransferase activity"/>
    <property type="evidence" value="ECO:0007669"/>
    <property type="project" value="UniProtKB-UniRule"/>
</dbReference>
<evidence type="ECO:0000256" key="2">
    <source>
        <dbReference type="ARBA" id="ARBA00004141"/>
    </source>
</evidence>
<keyword evidence="18" id="KW-0675">Receptor</keyword>
<dbReference type="EMBL" id="VIIS01000915">
    <property type="protein sequence ID" value="KAF0303771.1"/>
    <property type="molecule type" value="Genomic_DNA"/>
</dbReference>
<evidence type="ECO:0000256" key="5">
    <source>
        <dbReference type="ARBA" id="ARBA00010185"/>
    </source>
</evidence>
<accession>A0A6A4WJF1</accession>
<evidence type="ECO:0000256" key="4">
    <source>
        <dbReference type="ARBA" id="ARBA00005189"/>
    </source>
</evidence>
<gene>
    <name evidence="18" type="primary">CdsA_1</name>
    <name evidence="18" type="ORF">FJT64_024280</name>
</gene>
<feature type="transmembrane region" description="Helical" evidence="16">
    <location>
        <begin position="129"/>
        <end position="153"/>
    </location>
</feature>
<feature type="transmembrane region" description="Helical" evidence="16">
    <location>
        <begin position="221"/>
        <end position="242"/>
    </location>
</feature>
<evidence type="ECO:0000256" key="15">
    <source>
        <dbReference type="ARBA" id="ARBA00023264"/>
    </source>
</evidence>
<feature type="transmembrane region" description="Helical" evidence="16">
    <location>
        <begin position="196"/>
        <end position="215"/>
    </location>
</feature>
<keyword evidence="19" id="KW-1185">Reference proteome</keyword>
<keyword evidence="8 16" id="KW-0808">Transferase</keyword>
<name>A0A6A4WJF1_AMPAM</name>
<evidence type="ECO:0000256" key="1">
    <source>
        <dbReference type="ARBA" id="ARBA00001698"/>
    </source>
</evidence>
<dbReference type="AlphaFoldDB" id="A0A6A4WJF1"/>
<evidence type="ECO:0000256" key="17">
    <source>
        <dbReference type="SAM" id="MobiDB-lite"/>
    </source>
</evidence>
<comment type="pathway">
    <text evidence="3 16">Phospholipid metabolism; CDP-diacylglycerol biosynthesis; CDP-diacylglycerol from sn-glycerol 3-phosphate: step 3/3.</text>
</comment>
<keyword evidence="9 16" id="KW-0812">Transmembrane</keyword>
<evidence type="ECO:0000256" key="12">
    <source>
        <dbReference type="ARBA" id="ARBA00023098"/>
    </source>
</evidence>
<keyword evidence="14 16" id="KW-0594">Phospholipid biosynthesis</keyword>
<organism evidence="18 19">
    <name type="scientific">Amphibalanus amphitrite</name>
    <name type="common">Striped barnacle</name>
    <name type="synonym">Balanus amphitrite</name>
    <dbReference type="NCBI Taxonomy" id="1232801"/>
    <lineage>
        <taxon>Eukaryota</taxon>
        <taxon>Metazoa</taxon>
        <taxon>Ecdysozoa</taxon>
        <taxon>Arthropoda</taxon>
        <taxon>Crustacea</taxon>
        <taxon>Multicrustacea</taxon>
        <taxon>Cirripedia</taxon>
        <taxon>Thoracica</taxon>
        <taxon>Thoracicalcarea</taxon>
        <taxon>Balanomorpha</taxon>
        <taxon>Balanoidea</taxon>
        <taxon>Balanidae</taxon>
        <taxon>Amphibalaninae</taxon>
        <taxon>Amphibalanus</taxon>
    </lineage>
</organism>
<reference evidence="18 19" key="1">
    <citation type="submission" date="2019-07" db="EMBL/GenBank/DDBJ databases">
        <title>Draft genome assembly of a fouling barnacle, Amphibalanus amphitrite (Darwin, 1854): The first reference genome for Thecostraca.</title>
        <authorList>
            <person name="Kim W."/>
        </authorList>
    </citation>
    <scope>NUCLEOTIDE SEQUENCE [LARGE SCALE GENOMIC DNA]</scope>
    <source>
        <strain evidence="18">SNU_AA5</strain>
        <tissue evidence="18">Soma without cirri and trophi</tissue>
    </source>
</reference>
<comment type="similarity">
    <text evidence="5 16">Belongs to the CDS family.</text>
</comment>
<dbReference type="Pfam" id="PF01148">
    <property type="entry name" value="CTP_transf_1"/>
    <property type="match status" value="2"/>
</dbReference>
<dbReference type="PIRSF" id="PIRSF018269">
    <property type="entry name" value="PC_trans_euk"/>
    <property type="match status" value="1"/>
</dbReference>
<evidence type="ECO:0000256" key="10">
    <source>
        <dbReference type="ARBA" id="ARBA00022695"/>
    </source>
</evidence>
<dbReference type="InterPro" id="IPR016720">
    <property type="entry name" value="PC_Trfase_euk"/>
</dbReference>
<keyword evidence="12 16" id="KW-0443">Lipid metabolism</keyword>
<evidence type="ECO:0000313" key="19">
    <source>
        <dbReference type="Proteomes" id="UP000440578"/>
    </source>
</evidence>
<dbReference type="EMBL" id="VIIS01000915">
    <property type="protein sequence ID" value="KAF0303770.1"/>
    <property type="molecule type" value="Genomic_DNA"/>
</dbReference>
<keyword evidence="13 16" id="KW-0472">Membrane</keyword>
<evidence type="ECO:0000256" key="9">
    <source>
        <dbReference type="ARBA" id="ARBA00022692"/>
    </source>
</evidence>
<feature type="compositionally biased region" description="Basic and acidic residues" evidence="17">
    <location>
        <begin position="1"/>
        <end position="17"/>
    </location>
</feature>
<dbReference type="GO" id="GO:0016024">
    <property type="term" value="P:CDP-diacylglycerol biosynthetic process"/>
    <property type="evidence" value="ECO:0007669"/>
    <property type="project" value="UniProtKB-UniRule"/>
</dbReference>
<evidence type="ECO:0000256" key="13">
    <source>
        <dbReference type="ARBA" id="ARBA00023136"/>
    </source>
</evidence>
<protein>
    <recommendedName>
        <fullName evidence="6 16">Phosphatidate cytidylyltransferase</fullName>
        <ecNumber evidence="6 16">2.7.7.41</ecNumber>
    </recommendedName>
</protein>
<keyword evidence="7 16" id="KW-0444">Lipid biosynthesis</keyword>
<evidence type="ECO:0000256" key="6">
    <source>
        <dbReference type="ARBA" id="ARBA00012487"/>
    </source>
</evidence>
<feature type="transmembrane region" description="Helical" evidence="16">
    <location>
        <begin position="69"/>
        <end position="86"/>
    </location>
</feature>
<comment type="caution">
    <text evidence="18">The sequence shown here is derived from an EMBL/GenBank/DDBJ whole genome shotgun (WGS) entry which is preliminary data.</text>
</comment>
<evidence type="ECO:0000313" key="18">
    <source>
        <dbReference type="EMBL" id="KAF0303770.1"/>
    </source>
</evidence>
<evidence type="ECO:0000256" key="11">
    <source>
        <dbReference type="ARBA" id="ARBA00022989"/>
    </source>
</evidence>
<keyword evidence="10 16" id="KW-0548">Nucleotidyltransferase</keyword>
<dbReference type="GO" id="GO:0005789">
    <property type="term" value="C:endoplasmic reticulum membrane"/>
    <property type="evidence" value="ECO:0007669"/>
    <property type="project" value="TreeGrafter"/>
</dbReference>
<proteinExistence type="inferred from homology"/>
<comment type="pathway">
    <text evidence="4">Lipid metabolism.</text>
</comment>
<evidence type="ECO:0000256" key="16">
    <source>
        <dbReference type="PIRNR" id="PIRNR018269"/>
    </source>
</evidence>
<dbReference type="PANTHER" id="PTHR13773:SF8">
    <property type="entry name" value="PHOSPHATIDATE CYTIDYLYLTRANSFERASE, PHOTORECEPTOR-SPECIFIC"/>
    <property type="match status" value="1"/>
</dbReference>
<evidence type="ECO:0000256" key="8">
    <source>
        <dbReference type="ARBA" id="ARBA00022679"/>
    </source>
</evidence>
<feature type="transmembrane region" description="Helical" evidence="16">
    <location>
        <begin position="165"/>
        <end position="184"/>
    </location>
</feature>
<dbReference type="Proteomes" id="UP000440578">
    <property type="component" value="Unassembled WGS sequence"/>
</dbReference>
<dbReference type="OrthoDB" id="10260889at2759"/>
<keyword evidence="11 16" id="KW-1133">Transmembrane helix</keyword>
<evidence type="ECO:0000256" key="7">
    <source>
        <dbReference type="ARBA" id="ARBA00022516"/>
    </source>
</evidence>
<dbReference type="UniPathway" id="UPA00557">
    <property type="reaction ID" value="UER00614"/>
</dbReference>
<dbReference type="EC" id="2.7.7.41" evidence="6 16"/>
<keyword evidence="15 16" id="KW-1208">Phospholipid metabolism</keyword>
<evidence type="ECO:0000256" key="3">
    <source>
        <dbReference type="ARBA" id="ARBA00005119"/>
    </source>
</evidence>
<feature type="transmembrane region" description="Helical" evidence="16">
    <location>
        <begin position="263"/>
        <end position="282"/>
    </location>
</feature>
<sequence>MADQELRRRHPNEKGDPDIDSEAADSDGPTEAVDSELEDVAKTVGQGTDSTPELLEGTLAALPPRWRNWVIRGIFTWVMIFGFAWIIYMGPLALMCITLAVQVKCFSEIINIGYAVYRIHGLPWFRSLSWWFLLCSNYFFYGESLVDYFIVLVNKLEFLRVLVTYHRMISFLLYIVGFVWFVLSLVKKYYMKQFSLFAWTHVALLIVVTQSYLIIQNIFEGMIWFIVPVSMIIINDVMAYMFGFFFGRTPLIKLSPKKTWEGYLGGGFATVLMGLLLSQQLARYPYFTCPLEYSESMDGVSYQCDLPPQFLPQEYALPGCLATLCKLDFGDLIPGHGGIMDRFDCQFLMATFVNVYISTFVKSPSPHKILQQVYTLKPEQQLQLFTILRDQLTARGVLG</sequence>
<comment type="catalytic activity">
    <reaction evidence="1 16">
        <text>a 1,2-diacyl-sn-glycero-3-phosphate + CTP + H(+) = a CDP-1,2-diacyl-sn-glycerol + diphosphate</text>
        <dbReference type="Rhea" id="RHEA:16229"/>
        <dbReference type="ChEBI" id="CHEBI:15378"/>
        <dbReference type="ChEBI" id="CHEBI:33019"/>
        <dbReference type="ChEBI" id="CHEBI:37563"/>
        <dbReference type="ChEBI" id="CHEBI:58332"/>
        <dbReference type="ChEBI" id="CHEBI:58608"/>
        <dbReference type="EC" id="2.7.7.41"/>
    </reaction>
</comment>
<dbReference type="PANTHER" id="PTHR13773">
    <property type="entry name" value="PHOSPHATIDATE CYTIDYLYLTRANSFERASE"/>
    <property type="match status" value="1"/>
</dbReference>